<dbReference type="AlphaFoldDB" id="A0A163IKQ9"/>
<dbReference type="PANTHER" id="PTHR44942:SF4">
    <property type="entry name" value="METHYLTRANSFERASE TYPE 11 DOMAIN-CONTAINING PROTEIN"/>
    <property type="match status" value="1"/>
</dbReference>
<dbReference type="RefSeq" id="WP_063478090.1">
    <property type="nucleotide sequence ID" value="NZ_CP147845.1"/>
</dbReference>
<dbReference type="InterPro" id="IPR013216">
    <property type="entry name" value="Methyltransf_11"/>
</dbReference>
<dbReference type="EMBL" id="LWMH01000001">
    <property type="protein sequence ID" value="KZS45994.1"/>
    <property type="molecule type" value="Genomic_DNA"/>
</dbReference>
<accession>A0A163IKQ9</accession>
<feature type="domain" description="Methyltransferase type 11" evidence="4">
    <location>
        <begin position="60"/>
        <end position="164"/>
    </location>
</feature>
<dbReference type="CDD" id="cd02440">
    <property type="entry name" value="AdoMet_MTases"/>
    <property type="match status" value="1"/>
</dbReference>
<dbReference type="OrthoDB" id="9797252at2"/>
<evidence type="ECO:0000313" key="5">
    <source>
        <dbReference type="EMBL" id="KZS45994.1"/>
    </source>
</evidence>
<keyword evidence="6" id="KW-1185">Reference proteome</keyword>
<gene>
    <name evidence="5" type="ORF">AWU65_08715</name>
</gene>
<proteinExistence type="inferred from homology"/>
<evidence type="ECO:0000256" key="1">
    <source>
        <dbReference type="ARBA" id="ARBA00008361"/>
    </source>
</evidence>
<dbReference type="SUPFAM" id="SSF53335">
    <property type="entry name" value="S-adenosyl-L-methionine-dependent methyltransferases"/>
    <property type="match status" value="1"/>
</dbReference>
<name>A0A163IKQ9_9BACL</name>
<dbReference type="PANTHER" id="PTHR44942">
    <property type="entry name" value="METHYLTRANSF_11 DOMAIN-CONTAINING PROTEIN"/>
    <property type="match status" value="1"/>
</dbReference>
<evidence type="ECO:0000256" key="3">
    <source>
        <dbReference type="ARBA" id="ARBA00022679"/>
    </source>
</evidence>
<dbReference type="GO" id="GO:0008757">
    <property type="term" value="F:S-adenosylmethionine-dependent methyltransferase activity"/>
    <property type="evidence" value="ECO:0007669"/>
    <property type="project" value="InterPro"/>
</dbReference>
<dbReference type="InterPro" id="IPR029063">
    <property type="entry name" value="SAM-dependent_MTases_sf"/>
</dbReference>
<comment type="caution">
    <text evidence="5">The sequence shown here is derived from an EMBL/GenBank/DDBJ whole genome shotgun (WGS) entry which is preliminary data.</text>
</comment>
<dbReference type="STRING" id="59843.A3958_08235"/>
<keyword evidence="2 5" id="KW-0489">Methyltransferase</keyword>
<protein>
    <submittedName>
        <fullName evidence="5">SAM-dependent methyltransferase</fullName>
    </submittedName>
</protein>
<dbReference type="Gene3D" id="3.40.50.150">
    <property type="entry name" value="Vaccinia Virus protein VP39"/>
    <property type="match status" value="1"/>
</dbReference>
<reference evidence="5" key="1">
    <citation type="journal article" date="2016" name="Genome Announc.">
        <title>Draft genomes of two strains of Paenibacillus glucanolyticus with capability to degrade lignocellulose.</title>
        <authorList>
            <person name="Mathews S.L."/>
            <person name="Pawlak J."/>
            <person name="Grunden A.M."/>
        </authorList>
    </citation>
    <scope>NUCLEOTIDE SEQUENCE [LARGE SCALE GENOMIC DNA]</scope>
    <source>
        <strain evidence="5">SLM1</strain>
    </source>
</reference>
<dbReference type="GO" id="GO:0032259">
    <property type="term" value="P:methylation"/>
    <property type="evidence" value="ECO:0007669"/>
    <property type="project" value="UniProtKB-KW"/>
</dbReference>
<comment type="similarity">
    <text evidence="1">Belongs to the methyltransferase superfamily.</text>
</comment>
<evidence type="ECO:0000259" key="4">
    <source>
        <dbReference type="Pfam" id="PF08241"/>
    </source>
</evidence>
<dbReference type="Pfam" id="PF08241">
    <property type="entry name" value="Methyltransf_11"/>
    <property type="match status" value="1"/>
</dbReference>
<evidence type="ECO:0000256" key="2">
    <source>
        <dbReference type="ARBA" id="ARBA00022603"/>
    </source>
</evidence>
<keyword evidence="3 5" id="KW-0808">Transferase</keyword>
<dbReference type="GeneID" id="97552609"/>
<evidence type="ECO:0000313" key="6">
    <source>
        <dbReference type="Proteomes" id="UP000076796"/>
    </source>
</evidence>
<dbReference type="InterPro" id="IPR051052">
    <property type="entry name" value="Diverse_substrate_MTase"/>
</dbReference>
<organism evidence="5 6">
    <name type="scientific">Paenibacillus glucanolyticus</name>
    <dbReference type="NCBI Taxonomy" id="59843"/>
    <lineage>
        <taxon>Bacteria</taxon>
        <taxon>Bacillati</taxon>
        <taxon>Bacillota</taxon>
        <taxon>Bacilli</taxon>
        <taxon>Bacillales</taxon>
        <taxon>Paenibacillaceae</taxon>
        <taxon>Paenibacillus</taxon>
    </lineage>
</organism>
<dbReference type="Proteomes" id="UP000076796">
    <property type="component" value="Unassembled WGS sequence"/>
</dbReference>
<sequence length="294" mass="33439">MTKDMTEVWSKDFVPEGNRASNVDRFTGFEDTYDQHRPEAPQEVVTLLTGYLEHKPSLVVDLGCGTGLSSFAWRDTADQVIGVEPNDDMRGKAIAKWQSLQQEQGSSPHGNAADIKFVSGYSNQLALPDQSADIITCSQSFHWMDPASTLKEVSRVLREDGIFAVYDCDWPPSLTRKVEQTYLELIELAETIIDRHVDTQEQAYKGNKNEHLKHIRESGVFRFSKEIVFHHMEPFTAERYTGLAVSQGGIQTVFKLKQNEINDKIAQFHTLVEEHFQGRTLPVMLSYRMRLGIK</sequence>